<dbReference type="GO" id="GO:0006527">
    <property type="term" value="P:L-arginine catabolic process"/>
    <property type="evidence" value="ECO:0007669"/>
    <property type="project" value="InterPro"/>
</dbReference>
<dbReference type="EMBL" id="ABEU02000006">
    <property type="protein sequence ID" value="PNR52825.1"/>
    <property type="molecule type" value="Genomic_DNA"/>
</dbReference>
<dbReference type="SUPFAM" id="SSF51419">
    <property type="entry name" value="PLP-binding barrel"/>
    <property type="match status" value="1"/>
</dbReference>
<reference evidence="16 18" key="1">
    <citation type="journal article" date="2008" name="Science">
        <title>The Physcomitrella genome reveals evolutionary insights into the conquest of land by plants.</title>
        <authorList>
            <person name="Rensing S."/>
            <person name="Lang D."/>
            <person name="Zimmer A."/>
            <person name="Terry A."/>
            <person name="Salamov A."/>
            <person name="Shapiro H."/>
            <person name="Nishiyama T."/>
            <person name="Perroud P.-F."/>
            <person name="Lindquist E."/>
            <person name="Kamisugi Y."/>
            <person name="Tanahashi T."/>
            <person name="Sakakibara K."/>
            <person name="Fujita T."/>
            <person name="Oishi K."/>
            <person name="Shin-I T."/>
            <person name="Kuroki Y."/>
            <person name="Toyoda A."/>
            <person name="Suzuki Y."/>
            <person name="Hashimoto A."/>
            <person name="Yamaguchi K."/>
            <person name="Sugano A."/>
            <person name="Kohara Y."/>
            <person name="Fujiyama A."/>
            <person name="Anterola A."/>
            <person name="Aoki S."/>
            <person name="Ashton N."/>
            <person name="Barbazuk W.B."/>
            <person name="Barker E."/>
            <person name="Bennetzen J."/>
            <person name="Bezanilla M."/>
            <person name="Blankenship R."/>
            <person name="Cho S.H."/>
            <person name="Dutcher S."/>
            <person name="Estelle M."/>
            <person name="Fawcett J.A."/>
            <person name="Gundlach H."/>
            <person name="Hanada K."/>
            <person name="Heyl A."/>
            <person name="Hicks K.A."/>
            <person name="Hugh J."/>
            <person name="Lohr M."/>
            <person name="Mayer K."/>
            <person name="Melkozernov A."/>
            <person name="Murata T."/>
            <person name="Nelson D."/>
            <person name="Pils B."/>
            <person name="Prigge M."/>
            <person name="Reiss B."/>
            <person name="Renner T."/>
            <person name="Rombauts S."/>
            <person name="Rushton P."/>
            <person name="Sanderfoot A."/>
            <person name="Schween G."/>
            <person name="Shiu S.-H."/>
            <person name="Stueber K."/>
            <person name="Theodoulou F.L."/>
            <person name="Tu H."/>
            <person name="Van de Peer Y."/>
            <person name="Verrier P.J."/>
            <person name="Waters E."/>
            <person name="Wood A."/>
            <person name="Yang L."/>
            <person name="Cove D."/>
            <person name="Cuming A."/>
            <person name="Hasebe M."/>
            <person name="Lucas S."/>
            <person name="Mishler D.B."/>
            <person name="Reski R."/>
            <person name="Grigoriev I."/>
            <person name="Quatrano R.S."/>
            <person name="Boore J.L."/>
        </authorList>
    </citation>
    <scope>NUCLEOTIDE SEQUENCE [LARGE SCALE GENOMIC DNA]</scope>
    <source>
        <strain evidence="17 18">cv. Gransden 2004</strain>
    </source>
</reference>
<evidence type="ECO:0000256" key="5">
    <source>
        <dbReference type="ARBA" id="ARBA00012426"/>
    </source>
</evidence>
<dbReference type="Gene3D" id="1.20.58.930">
    <property type="match status" value="1"/>
</dbReference>
<keyword evidence="6 14" id="KW-0210">Decarboxylase</keyword>
<evidence type="ECO:0000256" key="12">
    <source>
        <dbReference type="PIRSR" id="PIRSR001336-50"/>
    </source>
</evidence>
<dbReference type="NCBIfam" id="TIGR01273">
    <property type="entry name" value="speA"/>
    <property type="match status" value="1"/>
</dbReference>
<dbReference type="Pfam" id="PF02784">
    <property type="entry name" value="Orn_Arg_deC_N"/>
    <property type="match status" value="1"/>
</dbReference>
<dbReference type="InterPro" id="IPR009006">
    <property type="entry name" value="Ala_racemase/Decarboxylase_C"/>
</dbReference>
<dbReference type="InterPro" id="IPR022644">
    <property type="entry name" value="De-COase2_N"/>
</dbReference>
<reference evidence="16 18" key="2">
    <citation type="journal article" date="2018" name="Plant J.">
        <title>The Physcomitrella patens chromosome-scale assembly reveals moss genome structure and evolution.</title>
        <authorList>
            <person name="Lang D."/>
            <person name="Ullrich K.K."/>
            <person name="Murat F."/>
            <person name="Fuchs J."/>
            <person name="Jenkins J."/>
            <person name="Haas F.B."/>
            <person name="Piednoel M."/>
            <person name="Gundlach H."/>
            <person name="Van Bel M."/>
            <person name="Meyberg R."/>
            <person name="Vives C."/>
            <person name="Morata J."/>
            <person name="Symeonidi A."/>
            <person name="Hiss M."/>
            <person name="Muchero W."/>
            <person name="Kamisugi Y."/>
            <person name="Saleh O."/>
            <person name="Blanc G."/>
            <person name="Decker E.L."/>
            <person name="van Gessel N."/>
            <person name="Grimwood J."/>
            <person name="Hayes R.D."/>
            <person name="Graham S.W."/>
            <person name="Gunter L.E."/>
            <person name="McDaniel S.F."/>
            <person name="Hoernstein S.N.W."/>
            <person name="Larsson A."/>
            <person name="Li F.W."/>
            <person name="Perroud P.F."/>
            <person name="Phillips J."/>
            <person name="Ranjan P."/>
            <person name="Rokshar D.S."/>
            <person name="Rothfels C.J."/>
            <person name="Schneider L."/>
            <person name="Shu S."/>
            <person name="Stevenson D.W."/>
            <person name="Thummler F."/>
            <person name="Tillich M."/>
            <person name="Villarreal Aguilar J.C."/>
            <person name="Widiez T."/>
            <person name="Wong G.K."/>
            <person name="Wymore A."/>
            <person name="Zhang Y."/>
            <person name="Zimmer A.D."/>
            <person name="Quatrano R.S."/>
            <person name="Mayer K.F.X."/>
            <person name="Goodstein D."/>
            <person name="Casacuberta J.M."/>
            <person name="Vandepoele K."/>
            <person name="Reski R."/>
            <person name="Cuming A.C."/>
            <person name="Tuskan G.A."/>
            <person name="Maumus F."/>
            <person name="Salse J."/>
            <person name="Schmutz J."/>
            <person name="Rensing S.A."/>
        </authorList>
    </citation>
    <scope>NUCLEOTIDE SEQUENCE [LARGE SCALE GENOMIC DNA]</scope>
    <source>
        <strain evidence="17 18">cv. Gransden 2004</strain>
    </source>
</reference>
<gene>
    <name evidence="17" type="primary">LOC112283380</name>
    <name evidence="16" type="ORF">PHYPA_009200</name>
</gene>
<dbReference type="InterPro" id="IPR002985">
    <property type="entry name" value="Arg_decrbxlase"/>
</dbReference>
<dbReference type="PANTHER" id="PTHR43295">
    <property type="entry name" value="ARGININE DECARBOXYLASE"/>
    <property type="match status" value="1"/>
</dbReference>
<dbReference type="OrthoDB" id="3717802at2759"/>
<evidence type="ECO:0000256" key="9">
    <source>
        <dbReference type="ARBA" id="ARBA00023066"/>
    </source>
</evidence>
<feature type="active site" description="Proton donor" evidence="13">
    <location>
        <position position="544"/>
    </location>
</feature>
<keyword evidence="18" id="KW-1185">Reference proteome</keyword>
<dbReference type="InterPro" id="IPR029066">
    <property type="entry name" value="PLP-binding_barrel"/>
</dbReference>
<dbReference type="UniPathway" id="UPA00186">
    <property type="reaction ID" value="UER00284"/>
</dbReference>
<evidence type="ECO:0000256" key="4">
    <source>
        <dbReference type="ARBA" id="ARBA00008357"/>
    </source>
</evidence>
<name>A0A2K1KGD0_PHYPA</name>
<dbReference type="RefSeq" id="XP_024377764.1">
    <property type="nucleotide sequence ID" value="XM_024521996.2"/>
</dbReference>
<dbReference type="PRINTS" id="PR01180">
    <property type="entry name" value="ARGDCRBXLASE"/>
</dbReference>
<evidence type="ECO:0000256" key="7">
    <source>
        <dbReference type="ARBA" id="ARBA00022842"/>
    </source>
</evidence>
<feature type="domain" description="Orn/DAP/Arg decarboxylase 2 N-terminal" evidence="15">
    <location>
        <begin position="121"/>
        <end position="374"/>
    </location>
</feature>
<evidence type="ECO:0000256" key="11">
    <source>
        <dbReference type="ARBA" id="ARBA00049309"/>
    </source>
</evidence>
<dbReference type="PIRSF" id="PIRSF001336">
    <property type="entry name" value="Arg_decrbxlase"/>
    <property type="match status" value="1"/>
</dbReference>
<evidence type="ECO:0000259" key="15">
    <source>
        <dbReference type="Pfam" id="PF02784"/>
    </source>
</evidence>
<dbReference type="Gramene" id="Pp3c6_19550V3.1">
    <property type="protein sequence ID" value="PAC:32977889.CDS.1"/>
    <property type="gene ID" value="Pp3c6_19550"/>
</dbReference>
<dbReference type="CDD" id="cd06830">
    <property type="entry name" value="PLPDE_III_ADC"/>
    <property type="match status" value="1"/>
</dbReference>
<evidence type="ECO:0000256" key="10">
    <source>
        <dbReference type="ARBA" id="ARBA00023239"/>
    </source>
</evidence>
<evidence type="ECO:0000313" key="16">
    <source>
        <dbReference type="EMBL" id="PNR52825.1"/>
    </source>
</evidence>
<comment type="catalytic activity">
    <reaction evidence="11 14">
        <text>L-arginine + H(+) = agmatine + CO2</text>
        <dbReference type="Rhea" id="RHEA:17641"/>
        <dbReference type="ChEBI" id="CHEBI:15378"/>
        <dbReference type="ChEBI" id="CHEBI:16526"/>
        <dbReference type="ChEBI" id="CHEBI:32682"/>
        <dbReference type="ChEBI" id="CHEBI:58145"/>
        <dbReference type="EC" id="4.1.1.19"/>
    </reaction>
</comment>
<evidence type="ECO:0000313" key="18">
    <source>
        <dbReference type="Proteomes" id="UP000006727"/>
    </source>
</evidence>
<dbReference type="Gene3D" id="2.40.37.10">
    <property type="entry name" value="Lyase, Ornithine Decarboxylase, Chain A, domain 1"/>
    <property type="match status" value="1"/>
</dbReference>
<dbReference type="PaxDb" id="3218-PP1S14_213V6.1"/>
<keyword evidence="9 14" id="KW-0745">Spermidine biosynthesis</keyword>
<reference evidence="17" key="3">
    <citation type="submission" date="2020-12" db="UniProtKB">
        <authorList>
            <consortium name="EnsemblPlants"/>
        </authorList>
    </citation>
    <scope>IDENTIFICATION</scope>
</reference>
<feature type="modified residue" description="N6-(pyridoxal phosphate)lysine" evidence="12">
    <location>
        <position position="129"/>
    </location>
</feature>
<sequence>MPPLADPMLFDPSFELTSALCVKSTKSWSVQKSSDLYRVGGWGAPYYKINSRGNMAVRPFGAKTAPNDEIDLMDTIREVVASQDNITMPLIIRFPDIVKNRMDTLQSAFDRGIARHRYSGRFQGVFPVKCNPDRYLIEEIVSHGRYINFGLEAGSKPELLLVMAAMCRASNDAFLICNGYKDVEYVEMALVARTMGLNTMIVLEQLEELDIVIKVSNQLQIRPVIGVRAKLSTKHAGHWGETSGEKGKFGLSTSEIVQVVKRLRKVDMSDCLQLLHFHIGSQIPSLSIVREGVSEAAHIFCELALMGANMNVIDIGGGLGVDYDGTHSSSSDMSIGYNMEEYAETVVEAIKDATVQKNVKQPILCCESGRALVSHHSVLVFDVFSAHKNGGTGSDRGISYNIDGLPEELKYLRDDFARSLDNGDPECILMCAKKLKNESTRLFKQGLLGLEVRAAIDELFETVSVYVGQQKNDSSMNLVNQNGCDDQCRPREAGSDSSATYHINLSIFKSIPDSWAIGQLFPFVPLHRLESQPTERVILSDLTCDSDGKVVTFIGNDKFGAETANHLPLHELEDDKPYYMGMFLGGAYQEVLGSLHNLFGNPHVVHVVPSKSAGGVRITKFLPGQNLANVLCAMNHAPQLMYENLKERVDNYLREGTLEKENAEVILMSSFSSYTYLAPDKHSRAFHQNKFIYS</sequence>
<keyword evidence="8 12" id="KW-0663">Pyridoxal phosphate</keyword>
<comment type="pathway">
    <text evidence="3 14">Amine and polyamine biosynthesis; agmatine biosynthesis; agmatine from L-arginine: step 1/1.</text>
</comment>
<dbReference type="AlphaFoldDB" id="A0A2K1KGD0"/>
<dbReference type="Proteomes" id="UP000006727">
    <property type="component" value="Chromosome 6"/>
</dbReference>
<dbReference type="OMA" id="AVEYTQH"/>
<dbReference type="EC" id="4.1.1.19" evidence="5 14"/>
<dbReference type="GO" id="GO:0008792">
    <property type="term" value="F:arginine decarboxylase activity"/>
    <property type="evidence" value="ECO:0000318"/>
    <property type="project" value="GO_Central"/>
</dbReference>
<dbReference type="GeneID" id="112283380"/>
<organism evidence="16">
    <name type="scientific">Physcomitrium patens</name>
    <name type="common">Spreading-leaved earth moss</name>
    <name type="synonym">Physcomitrella patens</name>
    <dbReference type="NCBI Taxonomy" id="3218"/>
    <lineage>
        <taxon>Eukaryota</taxon>
        <taxon>Viridiplantae</taxon>
        <taxon>Streptophyta</taxon>
        <taxon>Embryophyta</taxon>
        <taxon>Bryophyta</taxon>
        <taxon>Bryophytina</taxon>
        <taxon>Bryopsida</taxon>
        <taxon>Funariidae</taxon>
        <taxon>Funariales</taxon>
        <taxon>Funariaceae</taxon>
        <taxon>Physcomitrium</taxon>
    </lineage>
</organism>
<evidence type="ECO:0000256" key="6">
    <source>
        <dbReference type="ARBA" id="ARBA00022793"/>
    </source>
</evidence>
<evidence type="ECO:0000313" key="17">
    <source>
        <dbReference type="EnsemblPlants" id="PAC:32977889.CDS.1"/>
    </source>
</evidence>
<evidence type="ECO:0000256" key="3">
    <source>
        <dbReference type="ARBA" id="ARBA00004773"/>
    </source>
</evidence>
<dbReference type="PANTHER" id="PTHR43295:SF1">
    <property type="entry name" value="ARGININE DECARBOXYLASE 1, CHLOROPLASTIC-RELATED"/>
    <property type="match status" value="1"/>
</dbReference>
<dbReference type="Gene3D" id="3.20.20.10">
    <property type="entry name" value="Alanine racemase"/>
    <property type="match status" value="1"/>
</dbReference>
<comment type="similarity">
    <text evidence="4 14">Belongs to the Orn/Lys/Arg decarboxylase class-II family. SpeA subfamily.</text>
</comment>
<evidence type="ECO:0000256" key="2">
    <source>
        <dbReference type="ARBA" id="ARBA00001946"/>
    </source>
</evidence>
<dbReference type="InterPro" id="IPR022653">
    <property type="entry name" value="De-COase2_pyr-phos_BS"/>
</dbReference>
<dbReference type="NCBIfam" id="NF003763">
    <property type="entry name" value="PRK05354.1"/>
    <property type="match status" value="1"/>
</dbReference>
<keyword evidence="10 14" id="KW-0456">Lyase</keyword>
<dbReference type="PROSITE" id="PS00878">
    <property type="entry name" value="ODR_DC_2_1"/>
    <property type="match status" value="1"/>
</dbReference>
<dbReference type="STRING" id="3218.A0A2K1KGD0"/>
<evidence type="ECO:0000256" key="13">
    <source>
        <dbReference type="PIRSR" id="PIRSR600183-50"/>
    </source>
</evidence>
<dbReference type="EnsemblPlants" id="Pp3c6_19550V3.1">
    <property type="protein sequence ID" value="PAC:32977889.CDS.1"/>
    <property type="gene ID" value="Pp3c6_19550"/>
</dbReference>
<dbReference type="GO" id="GO:0009446">
    <property type="term" value="P:putrescine biosynthetic process"/>
    <property type="evidence" value="ECO:0000318"/>
    <property type="project" value="GO_Central"/>
</dbReference>
<dbReference type="InterPro" id="IPR000183">
    <property type="entry name" value="Orn/DAP/Arg_de-COase"/>
</dbReference>
<dbReference type="Gramene" id="Pp3c6_19550V3.2">
    <property type="protein sequence ID" value="PAC:32977890.CDS.1"/>
    <property type="gene ID" value="Pp3c6_19550"/>
</dbReference>
<dbReference type="GO" id="GO:0009409">
    <property type="term" value="P:response to cold"/>
    <property type="evidence" value="ECO:0007669"/>
    <property type="project" value="UniProtKB-ARBA"/>
</dbReference>
<dbReference type="FunFam" id="3.20.20.10:FF:000001">
    <property type="entry name" value="Biosynthetic arginine decarboxylase"/>
    <property type="match status" value="1"/>
</dbReference>
<evidence type="ECO:0000256" key="8">
    <source>
        <dbReference type="ARBA" id="ARBA00022898"/>
    </source>
</evidence>
<dbReference type="EnsemblPlants" id="Pp3c6_19550V3.2">
    <property type="protein sequence ID" value="PAC:32977890.CDS.1"/>
    <property type="gene ID" value="Pp3c6_19550"/>
</dbReference>
<dbReference type="PRINTS" id="PR01179">
    <property type="entry name" value="ODADCRBXLASE"/>
</dbReference>
<proteinExistence type="inferred from homology"/>
<dbReference type="SUPFAM" id="SSF50621">
    <property type="entry name" value="Alanine racemase C-terminal domain-like"/>
    <property type="match status" value="1"/>
</dbReference>
<protein>
    <recommendedName>
        <fullName evidence="5 14">Arginine decarboxylase</fullName>
        <ecNumber evidence="5 14">4.1.1.19</ecNumber>
    </recommendedName>
</protein>
<evidence type="ECO:0000256" key="1">
    <source>
        <dbReference type="ARBA" id="ARBA00001933"/>
    </source>
</evidence>
<keyword evidence="7 14" id="KW-0460">Magnesium</keyword>
<evidence type="ECO:0000256" key="14">
    <source>
        <dbReference type="RuleBase" id="RU003740"/>
    </source>
</evidence>
<dbReference type="FunFam" id="1.20.58.930:FF:000009">
    <property type="entry name" value="Arginine decarboxylase"/>
    <property type="match status" value="1"/>
</dbReference>
<comment type="cofactor">
    <cofactor evidence="1 12 14">
        <name>pyridoxal 5'-phosphate</name>
        <dbReference type="ChEBI" id="CHEBI:597326"/>
    </cofactor>
</comment>
<dbReference type="GO" id="GO:0008295">
    <property type="term" value="P:spermidine biosynthetic process"/>
    <property type="evidence" value="ECO:0007669"/>
    <property type="project" value="UniProtKB-KW"/>
</dbReference>
<accession>A0A2K1KGD0</accession>
<comment type="cofactor">
    <cofactor evidence="2 14">
        <name>Mg(2+)</name>
        <dbReference type="ChEBI" id="CHEBI:18420"/>
    </cofactor>
</comment>